<dbReference type="NCBIfam" id="TIGR01762">
    <property type="entry name" value="chlorin-enz"/>
    <property type="match status" value="1"/>
</dbReference>
<evidence type="ECO:0000313" key="3">
    <source>
        <dbReference type="Proteomes" id="UP001232001"/>
    </source>
</evidence>
<comment type="cofactor">
    <cofactor evidence="1">
        <name>Fe(2+)</name>
        <dbReference type="ChEBI" id="CHEBI:29033"/>
    </cofactor>
</comment>
<sequence length="301" mass="34624">MNLDHLSTEEIKAIFDKDGVVGPFKAYDQEEAKSMLKNIRAKSMVQDRAMHKNNVGWDRHFDVQELSDHISNEKVLDKVKIILGEDLLCWRTEFFPKFPKSSGTDWHQVGTFQYVTGAPILQPTITGENEDIEITAWTAFTDTTIENGCMKFLPGTHKKQYYNEALPVSEGRDSEYTPIEKDNFYGYDFEEFKIDPKWDPDQMESKSIEMKAGEFILFTSKCIHGSHPNVSERSTRFAFSSRFVPTQVKVYPEHDEFHGHGGFFQLKKSGYGCVLVSGEDNFNHNEIRTENNLGTFFKKGQ</sequence>
<keyword evidence="3" id="KW-1185">Reference proteome</keyword>
<dbReference type="SUPFAM" id="SSF51197">
    <property type="entry name" value="Clavaminate synthase-like"/>
    <property type="match status" value="1"/>
</dbReference>
<protein>
    <submittedName>
        <fullName evidence="2">Chlorinating enzyme</fullName>
    </submittedName>
</protein>
<reference evidence="2 3" key="1">
    <citation type="submission" date="2023-04" db="EMBL/GenBank/DDBJ databases">
        <title>Tenacibaculum tangerinum sp. nov., isolated from sea tidal flat of South Korea.</title>
        <authorList>
            <person name="Lee S.H."/>
            <person name="Kim J.-J."/>
        </authorList>
    </citation>
    <scope>NUCLEOTIDE SEQUENCE [LARGE SCALE GENOMIC DNA]</scope>
    <source>
        <strain evidence="2 3">GRR-S3-23</strain>
    </source>
</reference>
<dbReference type="InterPro" id="IPR008775">
    <property type="entry name" value="Phytyl_CoA_dOase-like"/>
</dbReference>
<evidence type="ECO:0000313" key="2">
    <source>
        <dbReference type="EMBL" id="WGH74227.1"/>
    </source>
</evidence>
<dbReference type="EMBL" id="CP122539">
    <property type="protein sequence ID" value="WGH74227.1"/>
    <property type="molecule type" value="Genomic_DNA"/>
</dbReference>
<dbReference type="PANTHER" id="PTHR20883:SF48">
    <property type="entry name" value="ECTOINE DIOXYGENASE"/>
    <property type="match status" value="1"/>
</dbReference>
<name>A0ABY8KYB2_9FLAO</name>
<dbReference type="Gene3D" id="2.60.120.620">
    <property type="entry name" value="q2cbj1_9rhob like domain"/>
    <property type="match status" value="1"/>
</dbReference>
<proteinExistence type="predicted"/>
<gene>
    <name evidence="2" type="ORF">P8625_08850</name>
</gene>
<dbReference type="Pfam" id="PF05721">
    <property type="entry name" value="PhyH"/>
    <property type="match status" value="1"/>
</dbReference>
<accession>A0ABY8KYB2</accession>
<dbReference type="PANTHER" id="PTHR20883">
    <property type="entry name" value="PHYTANOYL-COA DIOXYGENASE DOMAIN CONTAINING 1"/>
    <property type="match status" value="1"/>
</dbReference>
<evidence type="ECO:0000256" key="1">
    <source>
        <dbReference type="ARBA" id="ARBA00001954"/>
    </source>
</evidence>
<dbReference type="Proteomes" id="UP001232001">
    <property type="component" value="Chromosome"/>
</dbReference>
<organism evidence="2 3">
    <name type="scientific">Tenacibaculum tangerinum</name>
    <dbReference type="NCBI Taxonomy" id="3038772"/>
    <lineage>
        <taxon>Bacteria</taxon>
        <taxon>Pseudomonadati</taxon>
        <taxon>Bacteroidota</taxon>
        <taxon>Flavobacteriia</taxon>
        <taxon>Flavobacteriales</taxon>
        <taxon>Flavobacteriaceae</taxon>
        <taxon>Tenacibaculum</taxon>
    </lineage>
</organism>
<dbReference type="InterPro" id="IPR010092">
    <property type="entry name" value="Chlorin_enz"/>
</dbReference>
<dbReference type="RefSeq" id="WP_279650108.1">
    <property type="nucleotide sequence ID" value="NZ_CP122539.1"/>
</dbReference>